<accession>A0ABQ6QUI6</accession>
<name>A0ABQ6QUI6_9BACT</name>
<protein>
    <submittedName>
        <fullName evidence="1">Uncharacterized protein</fullName>
    </submittedName>
</protein>
<organism evidence="1 2">
    <name type="scientific">Corallococcus caeni</name>
    <dbReference type="NCBI Taxonomy" id="3082388"/>
    <lineage>
        <taxon>Bacteria</taxon>
        <taxon>Pseudomonadati</taxon>
        <taxon>Myxococcota</taxon>
        <taxon>Myxococcia</taxon>
        <taxon>Myxococcales</taxon>
        <taxon>Cystobacterineae</taxon>
        <taxon>Myxococcaceae</taxon>
        <taxon>Corallococcus</taxon>
    </lineage>
</organism>
<sequence>MGTSPARHLPPVRLVPYTTPVNPLGQRAWRGRVADADWRHTAHFLTDSLWAAPERPSISTGMR</sequence>
<keyword evidence="2" id="KW-1185">Reference proteome</keyword>
<comment type="caution">
    <text evidence="1">The sequence shown here is derived from an EMBL/GenBank/DDBJ whole genome shotgun (WGS) entry which is preliminary data.</text>
</comment>
<gene>
    <name evidence="1" type="ORF">ASNO1_37290</name>
</gene>
<dbReference type="Proteomes" id="UP001342631">
    <property type="component" value="Unassembled WGS sequence"/>
</dbReference>
<reference evidence="1 2" key="1">
    <citation type="journal article" date="2024" name="Arch. Microbiol.">
        <title>Corallococcus caeni sp. nov., a novel myxobacterium isolated from activated sludge.</title>
        <authorList>
            <person name="Tomita S."/>
            <person name="Nakai R."/>
            <person name="Kuroda K."/>
            <person name="Kurashita H."/>
            <person name="Hatamoto M."/>
            <person name="Yamaguchi T."/>
            <person name="Narihiro T."/>
        </authorList>
    </citation>
    <scope>NUCLEOTIDE SEQUENCE [LARGE SCALE GENOMIC DNA]</scope>
    <source>
        <strain evidence="1 2">NO1</strain>
    </source>
</reference>
<proteinExistence type="predicted"/>
<dbReference type="EMBL" id="BTTX01000003">
    <property type="protein sequence ID" value="GMU07476.1"/>
    <property type="molecule type" value="Genomic_DNA"/>
</dbReference>
<evidence type="ECO:0000313" key="2">
    <source>
        <dbReference type="Proteomes" id="UP001342631"/>
    </source>
</evidence>
<evidence type="ECO:0000313" key="1">
    <source>
        <dbReference type="EMBL" id="GMU07476.1"/>
    </source>
</evidence>